<keyword evidence="2" id="KW-1185">Reference proteome</keyword>
<evidence type="ECO:0008006" key="3">
    <source>
        <dbReference type="Google" id="ProtNLM"/>
    </source>
</evidence>
<dbReference type="EMBL" id="OU892277">
    <property type="protein sequence ID" value="CAG9760813.1"/>
    <property type="molecule type" value="Genomic_DNA"/>
</dbReference>
<name>A0A9N9Q974_9CUCU</name>
<accession>A0A9N9Q974</accession>
<dbReference type="OrthoDB" id="6778718at2759"/>
<evidence type="ECO:0000313" key="1">
    <source>
        <dbReference type="EMBL" id="CAG9760813.1"/>
    </source>
</evidence>
<evidence type="ECO:0000313" key="2">
    <source>
        <dbReference type="Proteomes" id="UP001152799"/>
    </source>
</evidence>
<protein>
    <recommendedName>
        <fullName evidence="3">Tesmin/TSO1-like CXC domain-containing protein</fullName>
    </recommendedName>
</protein>
<dbReference type="Proteomes" id="UP001152799">
    <property type="component" value="Chromosome 1"/>
</dbReference>
<organism evidence="1 2">
    <name type="scientific">Ceutorhynchus assimilis</name>
    <name type="common">cabbage seed weevil</name>
    <dbReference type="NCBI Taxonomy" id="467358"/>
    <lineage>
        <taxon>Eukaryota</taxon>
        <taxon>Metazoa</taxon>
        <taxon>Ecdysozoa</taxon>
        <taxon>Arthropoda</taxon>
        <taxon>Hexapoda</taxon>
        <taxon>Insecta</taxon>
        <taxon>Pterygota</taxon>
        <taxon>Neoptera</taxon>
        <taxon>Endopterygota</taxon>
        <taxon>Coleoptera</taxon>
        <taxon>Polyphaga</taxon>
        <taxon>Cucujiformia</taxon>
        <taxon>Curculionidae</taxon>
        <taxon>Ceutorhynchinae</taxon>
        <taxon>Ceutorhynchus</taxon>
    </lineage>
</organism>
<proteinExistence type="predicted"/>
<dbReference type="PANTHER" id="PTHR47018:SF3">
    <property type="entry name" value="MYCBP-ASSOCIATED PROTEIN"/>
    <property type="match status" value="1"/>
</dbReference>
<gene>
    <name evidence="1" type="ORF">CEUTPL_LOCUS1534</name>
</gene>
<dbReference type="PANTHER" id="PTHR47018">
    <property type="entry name" value="CXC DOMAIN-CONTAINING PROTEIN-RELATED"/>
    <property type="match status" value="1"/>
</dbReference>
<sequence>MQTNRFEEDILMECILCGKSIDGLQDESVVHKPTKQGLQTICSAAEKRQDTFGIRILEKKYAILDGTLKVKFHKTCRKTYTSNMKFASATTSETDDLLNQATACSKTTRSHTGSFDIRSMCLICNKTGPRKIKQKKEKLTSVQTGSGKNTFKKIIEAAKEKNDISMISKLCGFEDLFAYDAKYHKSCYTHSISRRNIQATKNEMKKSSDQLPQTLSKSEEYFSDESDTTDNENYFTTENNHDSGIQVILHKAAEILKREIRKFQSEQKEFPMPENISSSEFEKQVPKLLLTFMSWLIDDNAFNNVESEVAEAVIPCSIIMALVSKIYKKNYFQFGLGLFIHHTVRSKQLLETLSDIGLSCTYNDVRQLTTALVKQKVHKEPIYIPLGIDMVSPSMKNYIHASMDNFDLNEQTIDGKNTTHSMAIVVFQQRNNDRSFARSNISREGPYSLNTEDLDFPFQNILKYNNPPNRPKPSSFKQIVLNRQEDEIAKKTNLAWTLLRNFNGGTPFFNWSSYNNILSDNEIVVSDIFYLPFLNNPATEYDTIYTSMIRLLQLAKELDQNHIVITADLAIYSKAREILWNDPPELKGSVTLMLGGMHLNMAYIASIGYIFGDGGLTTMLTETDVYAEATCKLMMEGKQYSRAIRGLTLAADALFRLFFKSLEHWFNNPESNKFLTQELNTSIEDLRNEFRSHKYDKHKFDKFLEKIETLQNIIRRFVESGYAYSTFKFWHSFLIAVELLWRLLKSERNEDFQAHLCAVYDTLPYLSAAGRNLYFKWVPVYLSDMEKLKVEVPDMFEFLAAGNFVVKKTNGKKFNCVASDMALEQSINKDCNSSSGIIGFSKQPGALLRWMTTRHILGDYSKNFLEATSKIVKKGKKEASLQTDSRMEGKNEEDVLKILNSIENYWCNPFDLDNAPDRLVNICTGKIVNEEVEKSLGNFLEIATEKVQHILNNPREEDFWKPAKRNKIQTFKDTKVKPKAMAKKTFIGSECMFRRIICAARFQEMDLSNILSYELSSVPASLFHEDGSMRKTTKSDLAKKLESFTEIITTINTNVNSYVIDGMVLIREVNLSSITTFNDFGRMFLGHSKNKRYIAIHDIAKKLGPLVCGNLLAIHCLTGCDTTSAFYKIGKRTAFDMLTRNINVLAEIGNLPNLSEEEAIELSTRYVYTLYKNKNKDIVNLNEMRCFLTSTTNRTAAELPPTDDAFKQHLKRCIYQLKIWYSSHQAENHFEDPSRYGWILEENVWVPVLSTQEPVPDNLRKILSIRCSDKICNNSRCICVTQGLKCCTECKCKSCSNAIVIEDADSDSDSY</sequence>
<reference evidence="1" key="1">
    <citation type="submission" date="2022-01" db="EMBL/GenBank/DDBJ databases">
        <authorList>
            <person name="King R."/>
        </authorList>
    </citation>
    <scope>NUCLEOTIDE SEQUENCE</scope>
</reference>